<feature type="domain" description="Rhamnogalacturonase A/B/Epimerase-like pectate lyase" evidence="1">
    <location>
        <begin position="118"/>
        <end position="349"/>
    </location>
</feature>
<evidence type="ECO:0000313" key="2">
    <source>
        <dbReference type="EMBL" id="RMZ67100.1"/>
    </source>
</evidence>
<dbReference type="AlphaFoldDB" id="A0A3M7LY46"/>
<dbReference type="InterPro" id="IPR039279">
    <property type="entry name" value="QRT3-like"/>
</dbReference>
<feature type="domain" description="Rhamnogalacturonase A/B/Epimerase-like pectate lyase" evidence="1">
    <location>
        <begin position="477"/>
        <end position="548"/>
    </location>
</feature>
<evidence type="ECO:0000259" key="1">
    <source>
        <dbReference type="Pfam" id="PF12708"/>
    </source>
</evidence>
<gene>
    <name evidence="2" type="ORF">GMOD_00000978</name>
</gene>
<keyword evidence="2" id="KW-0378">Hydrolase</keyword>
<dbReference type="EMBL" id="KE747810">
    <property type="protein sequence ID" value="RMZ67100.1"/>
    <property type="molecule type" value="Genomic_DNA"/>
</dbReference>
<dbReference type="OrthoDB" id="1046782at2759"/>
<sequence>MRSSSYELQMVGPISVSCGKGPGFPRPGLYKVKMLFTTASIALGLYSSHVLALTPPGHAHFAHDSRDIPFPAKHHIHTRVNARQAKNQQTDCAPYWLEDIKHQGLASFNPNPNNYTIFRNVKSYGAVGDGVTDDTAAIQRAMSAGKRCAPGFCETSTTSPAIVYFPSGTYMISSAIIDYYYTQIIGNPNCLPTLKASPRYNSTVGFGLIDGSPYLSFGNRANQTAFGPTNTFFRQIRNLILDTTALPANFSATGLHWPTAQTTSIQNVVFNMNAQKGTLHQGILIEGGSAGFMTDLVFNGGNIGFNVGNQQYTTRNLTFNNVDTAINQLWDWGWTYKSVSINNCRVGFNITAGGSSAVNIGSITLIDSEINNTPIGIATSRTDNSTPAAAGALYLENVKLDNVGVAVVGPNGTQLAGSSGTTVIDAWADGNRYVPNGPVKARGSIAPTKRPAALLDTQGKYYERSKPHYGDVPLSQFLSARTLGATGDGHTDDTDALNAAILQSSQAGKILFLDAGFYRVTSTICIPPGAIIVGEALSSVILSSGPFFNNIDAPKPVVQIGRPGEMGRVELSDMFVSTQGQQAGAILIEYNLGTYTDEPSGLWEVHARIGGFAGSDLQTEQCEKAPNVTVTSSNLARQCIAAYMTMHVTKFGSGLYMENNWFWTADHDLDQPQSNNTQLTIYAGRGLLVESLNGRLWLYGTAVEHHVLYEYQFVDTRNIFMGQIQTETAYYQPNPNATLPFPPNPALSDPVFSSFPSSGNATSNASGFGLRIVRSNSILGYGVGLYSFFNNYNTSCSAIGAGAVCQDRILSVEGGRGSFDVALYNVNTVGSVQMITRDGVEVAWEGENNSSFVDTVNVFRIGGFGV</sequence>
<dbReference type="PROSITE" id="PS51257">
    <property type="entry name" value="PROKAR_LIPOPROTEIN"/>
    <property type="match status" value="1"/>
</dbReference>
<dbReference type="GO" id="GO:0004650">
    <property type="term" value="F:polygalacturonase activity"/>
    <property type="evidence" value="ECO:0007669"/>
    <property type="project" value="InterPro"/>
</dbReference>
<dbReference type="InterPro" id="IPR011050">
    <property type="entry name" value="Pectin_lyase_fold/virulence"/>
</dbReference>
<keyword evidence="3" id="KW-1185">Reference proteome</keyword>
<name>A0A3M7LY46_9PLEO</name>
<accession>A0A3M7LY46</accession>
<dbReference type="InterPro" id="IPR024535">
    <property type="entry name" value="RHGA/B-epi-like_pectate_lyase"/>
</dbReference>
<protein>
    <submittedName>
        <fullName evidence="2">Glycoside hydrolase family 55</fullName>
    </submittedName>
</protein>
<proteinExistence type="predicted"/>
<dbReference type="SUPFAM" id="SSF51126">
    <property type="entry name" value="Pectin lyase-like"/>
    <property type="match status" value="2"/>
</dbReference>
<evidence type="ECO:0000313" key="3">
    <source>
        <dbReference type="Proteomes" id="UP000265663"/>
    </source>
</evidence>
<organism evidence="2 3">
    <name type="scientific">Pyrenophora seminiperda CCB06</name>
    <dbReference type="NCBI Taxonomy" id="1302712"/>
    <lineage>
        <taxon>Eukaryota</taxon>
        <taxon>Fungi</taxon>
        <taxon>Dikarya</taxon>
        <taxon>Ascomycota</taxon>
        <taxon>Pezizomycotina</taxon>
        <taxon>Dothideomycetes</taxon>
        <taxon>Pleosporomycetidae</taxon>
        <taxon>Pleosporales</taxon>
        <taxon>Pleosporineae</taxon>
        <taxon>Pleosporaceae</taxon>
        <taxon>Pyrenophora</taxon>
    </lineage>
</organism>
<dbReference type="Pfam" id="PF12708">
    <property type="entry name" value="Pect-lyase_RHGA_epim"/>
    <property type="match status" value="2"/>
</dbReference>
<dbReference type="PANTHER" id="PTHR33928">
    <property type="entry name" value="POLYGALACTURONASE QRT3"/>
    <property type="match status" value="1"/>
</dbReference>
<dbReference type="FunFam" id="2.160.20.10:FF:000023">
    <property type="entry name" value="Exo-beta-1,3-glucanase Exg0"/>
    <property type="match status" value="1"/>
</dbReference>
<dbReference type="InterPro" id="IPR012334">
    <property type="entry name" value="Pectin_lyas_fold"/>
</dbReference>
<dbReference type="PANTHER" id="PTHR33928:SF2">
    <property type="entry name" value="PECTATE LYASE SUPERFAMILY PROTEIN DOMAIN-CONTAINING PROTEIN-RELATED"/>
    <property type="match status" value="1"/>
</dbReference>
<dbReference type="Gene3D" id="2.160.20.10">
    <property type="entry name" value="Single-stranded right-handed beta-helix, Pectin lyase-like"/>
    <property type="match status" value="2"/>
</dbReference>
<reference evidence="2 3" key="1">
    <citation type="journal article" date="2014" name="PLoS ONE">
        <title>De novo Genome Assembly of the Fungal Plant Pathogen Pyrenophora semeniperda.</title>
        <authorList>
            <person name="Soliai M.M."/>
            <person name="Meyer S.E."/>
            <person name="Udall J.A."/>
            <person name="Elzinga D.E."/>
            <person name="Hermansen R.A."/>
            <person name="Bodily P.M."/>
            <person name="Hart A.A."/>
            <person name="Coleman C.E."/>
        </authorList>
    </citation>
    <scope>NUCLEOTIDE SEQUENCE [LARGE SCALE GENOMIC DNA]</scope>
    <source>
        <strain evidence="2 3">CCB06</strain>
        <tissue evidence="2">Mycelium</tissue>
    </source>
</reference>
<dbReference type="CDD" id="cd23668">
    <property type="entry name" value="GH55_beta13glucanase-like"/>
    <property type="match status" value="1"/>
</dbReference>
<dbReference type="Proteomes" id="UP000265663">
    <property type="component" value="Unassembled WGS sequence"/>
</dbReference>